<dbReference type="EnsemblPlants" id="Kaladp0095s0057.1.v1.1">
    <property type="protein sequence ID" value="Kaladp0095s0057.1.v1.1.CDS.1"/>
    <property type="gene ID" value="Kaladp0095s0057.v1.1"/>
</dbReference>
<evidence type="ECO:0000313" key="2">
    <source>
        <dbReference type="Proteomes" id="UP000594263"/>
    </source>
</evidence>
<name>A0A7N0UYV0_KALFE</name>
<sequence>MFEAFQLPHFGLSKEALPHPQIWRRHFLQKYLELKSMKPGDCLSNQILQTESQMNACMKKTYEALVKKLSFRPVVKTLRCILLREELAIFFAD</sequence>
<dbReference type="AlphaFoldDB" id="A0A7N0UYV0"/>
<reference evidence="1" key="1">
    <citation type="submission" date="2021-01" db="UniProtKB">
        <authorList>
            <consortium name="EnsemblPlants"/>
        </authorList>
    </citation>
    <scope>IDENTIFICATION</scope>
</reference>
<dbReference type="Proteomes" id="UP000594263">
    <property type="component" value="Unplaced"/>
</dbReference>
<evidence type="ECO:0000313" key="1">
    <source>
        <dbReference type="EnsemblPlants" id="Kaladp0095s0057.1.v1.1.CDS.1"/>
    </source>
</evidence>
<proteinExistence type="predicted"/>
<organism evidence="1 2">
    <name type="scientific">Kalanchoe fedtschenkoi</name>
    <name type="common">Lavender scallops</name>
    <name type="synonym">South American air plant</name>
    <dbReference type="NCBI Taxonomy" id="63787"/>
    <lineage>
        <taxon>Eukaryota</taxon>
        <taxon>Viridiplantae</taxon>
        <taxon>Streptophyta</taxon>
        <taxon>Embryophyta</taxon>
        <taxon>Tracheophyta</taxon>
        <taxon>Spermatophyta</taxon>
        <taxon>Magnoliopsida</taxon>
        <taxon>eudicotyledons</taxon>
        <taxon>Gunneridae</taxon>
        <taxon>Pentapetalae</taxon>
        <taxon>Saxifragales</taxon>
        <taxon>Crassulaceae</taxon>
        <taxon>Kalanchoe</taxon>
    </lineage>
</organism>
<dbReference type="Gramene" id="Kaladp0095s0057.1.v1.1">
    <property type="protein sequence ID" value="Kaladp0095s0057.1.v1.1.CDS.1"/>
    <property type="gene ID" value="Kaladp0095s0057.v1.1"/>
</dbReference>
<protein>
    <submittedName>
        <fullName evidence="1">Uncharacterized protein</fullName>
    </submittedName>
</protein>
<keyword evidence="2" id="KW-1185">Reference proteome</keyword>
<accession>A0A7N0UYV0</accession>